<evidence type="ECO:0000256" key="10">
    <source>
        <dbReference type="ARBA" id="ARBA00023136"/>
    </source>
</evidence>
<dbReference type="PANTHER" id="PTHR30529:SF1">
    <property type="entry name" value="CYTOCHROME B561 HOMOLOG 2"/>
    <property type="match status" value="1"/>
</dbReference>
<dbReference type="Proteomes" id="UP001166293">
    <property type="component" value="Unassembled WGS sequence"/>
</dbReference>
<evidence type="ECO:0000259" key="12">
    <source>
        <dbReference type="Pfam" id="PF01292"/>
    </source>
</evidence>
<evidence type="ECO:0000313" key="13">
    <source>
        <dbReference type="EMBL" id="MBV2358499.1"/>
    </source>
</evidence>
<evidence type="ECO:0000256" key="11">
    <source>
        <dbReference type="SAM" id="Phobius"/>
    </source>
</evidence>
<dbReference type="PANTHER" id="PTHR30529">
    <property type="entry name" value="CYTOCHROME B561"/>
    <property type="match status" value="1"/>
</dbReference>
<gene>
    <name evidence="13" type="ORF">KUH32_01815</name>
</gene>
<proteinExistence type="predicted"/>
<keyword evidence="10 11" id="KW-0472">Membrane</keyword>
<evidence type="ECO:0000256" key="8">
    <source>
        <dbReference type="ARBA" id="ARBA00022989"/>
    </source>
</evidence>
<keyword evidence="6" id="KW-0479">Metal-binding</keyword>
<keyword evidence="3" id="KW-0813">Transport</keyword>
<keyword evidence="9" id="KW-0408">Iron</keyword>
<feature type="transmembrane region" description="Helical" evidence="11">
    <location>
        <begin position="125"/>
        <end position="148"/>
    </location>
</feature>
<evidence type="ECO:0000313" key="14">
    <source>
        <dbReference type="Proteomes" id="UP001166293"/>
    </source>
</evidence>
<comment type="cofactor">
    <cofactor evidence="1">
        <name>heme b</name>
        <dbReference type="ChEBI" id="CHEBI:60344"/>
    </cofactor>
</comment>
<sequence length="161" mass="17935">MRRGYSLTQIRLHWAVMVLVALQYLLHEPMSDAFDRLVETGQAQPTALVALHVFGGFVIFVLTLVRLAIRRARGAPPPPEGEPELFRLAGIVAHQAFYVFLIALPVTGAFAWFRGDETAGDIHEILRALLLALIALHVAAVVVHQFVWKTGVLDRMRHPAE</sequence>
<keyword evidence="5 11" id="KW-0812">Transmembrane</keyword>
<keyword evidence="4" id="KW-0349">Heme</keyword>
<feature type="transmembrane region" description="Helical" evidence="11">
    <location>
        <begin position="90"/>
        <end position="113"/>
    </location>
</feature>
<comment type="subcellular location">
    <subcellularLocation>
        <location evidence="2">Membrane</location>
        <topology evidence="2">Multi-pass membrane protein</topology>
    </subcellularLocation>
</comment>
<keyword evidence="8 11" id="KW-1133">Transmembrane helix</keyword>
<reference evidence="13" key="1">
    <citation type="submission" date="2021-06" db="EMBL/GenBank/DDBJ databases">
        <title>Thalassococcus sp. CAU 1522 isolated from sea sand, Republic of Korea.</title>
        <authorList>
            <person name="Kim W."/>
        </authorList>
    </citation>
    <scope>NUCLEOTIDE SEQUENCE</scope>
    <source>
        <strain evidence="13">CAU 1522</strain>
    </source>
</reference>
<feature type="domain" description="Cytochrome b561 bacterial/Ni-hydrogenase" evidence="12">
    <location>
        <begin position="5"/>
        <end position="157"/>
    </location>
</feature>
<organism evidence="13 14">
    <name type="scientific">Thalassococcus arenae</name>
    <dbReference type="NCBI Taxonomy" id="2851652"/>
    <lineage>
        <taxon>Bacteria</taxon>
        <taxon>Pseudomonadati</taxon>
        <taxon>Pseudomonadota</taxon>
        <taxon>Alphaproteobacteria</taxon>
        <taxon>Rhodobacterales</taxon>
        <taxon>Roseobacteraceae</taxon>
        <taxon>Thalassococcus</taxon>
    </lineage>
</organism>
<evidence type="ECO:0000256" key="3">
    <source>
        <dbReference type="ARBA" id="ARBA00022448"/>
    </source>
</evidence>
<feature type="transmembrane region" description="Helical" evidence="11">
    <location>
        <begin position="47"/>
        <end position="69"/>
    </location>
</feature>
<evidence type="ECO:0000256" key="7">
    <source>
        <dbReference type="ARBA" id="ARBA00022982"/>
    </source>
</evidence>
<evidence type="ECO:0000256" key="1">
    <source>
        <dbReference type="ARBA" id="ARBA00001970"/>
    </source>
</evidence>
<dbReference type="Pfam" id="PF01292">
    <property type="entry name" value="Ni_hydr_CYTB"/>
    <property type="match status" value="1"/>
</dbReference>
<keyword evidence="14" id="KW-1185">Reference proteome</keyword>
<accession>A0ABS6N3B5</accession>
<dbReference type="InterPro" id="IPR052168">
    <property type="entry name" value="Cytochrome_b561_oxidase"/>
</dbReference>
<dbReference type="EMBL" id="JAHRWL010000001">
    <property type="protein sequence ID" value="MBV2358499.1"/>
    <property type="molecule type" value="Genomic_DNA"/>
</dbReference>
<protein>
    <submittedName>
        <fullName evidence="13">Cytochrome b/b6 domain-containing protein</fullName>
    </submittedName>
</protein>
<evidence type="ECO:0000256" key="6">
    <source>
        <dbReference type="ARBA" id="ARBA00022723"/>
    </source>
</evidence>
<evidence type="ECO:0000256" key="9">
    <source>
        <dbReference type="ARBA" id="ARBA00023004"/>
    </source>
</evidence>
<keyword evidence="7" id="KW-0249">Electron transport</keyword>
<evidence type="ECO:0000256" key="4">
    <source>
        <dbReference type="ARBA" id="ARBA00022617"/>
    </source>
</evidence>
<evidence type="ECO:0000256" key="5">
    <source>
        <dbReference type="ARBA" id="ARBA00022692"/>
    </source>
</evidence>
<dbReference type="RefSeq" id="WP_217776356.1">
    <property type="nucleotide sequence ID" value="NZ_JAHRWL010000001.1"/>
</dbReference>
<name>A0ABS6N3B5_9RHOB</name>
<comment type="caution">
    <text evidence="13">The sequence shown here is derived from an EMBL/GenBank/DDBJ whole genome shotgun (WGS) entry which is preliminary data.</text>
</comment>
<evidence type="ECO:0000256" key="2">
    <source>
        <dbReference type="ARBA" id="ARBA00004141"/>
    </source>
</evidence>
<dbReference type="InterPro" id="IPR011577">
    <property type="entry name" value="Cyt_b561_bac/Ni-Hgenase"/>
</dbReference>
<feature type="transmembrane region" description="Helical" evidence="11">
    <location>
        <begin position="12"/>
        <end position="27"/>
    </location>
</feature>